<keyword evidence="2" id="KW-1185">Reference proteome</keyword>
<dbReference type="InterPro" id="IPR028082">
    <property type="entry name" value="Peripla_BP_I"/>
</dbReference>
<protein>
    <recommendedName>
        <fullName evidence="3">Amino acid ABC transporter substrate-binding protein</fullName>
    </recommendedName>
</protein>
<name>A0A074K0A0_9RHOB</name>
<dbReference type="GO" id="GO:0033218">
    <property type="term" value="F:amide binding"/>
    <property type="evidence" value="ECO:0007669"/>
    <property type="project" value="InterPro"/>
</dbReference>
<reference evidence="1 2" key="1">
    <citation type="submission" date="2013-07" db="EMBL/GenBank/DDBJ databases">
        <title>Thioclava pacifica DSM 10166 Genome Sequencing.</title>
        <authorList>
            <person name="Lai Q."/>
            <person name="Shao Z."/>
        </authorList>
    </citation>
    <scope>NUCLEOTIDE SEQUENCE [LARGE SCALE GENOMIC DNA]</scope>
    <source>
        <strain evidence="1 2">DSM 10166</strain>
    </source>
</reference>
<dbReference type="Pfam" id="PF13433">
    <property type="entry name" value="Peripla_BP_5"/>
    <property type="match status" value="1"/>
</dbReference>
<evidence type="ECO:0008006" key="3">
    <source>
        <dbReference type="Google" id="ProtNLM"/>
    </source>
</evidence>
<dbReference type="CDD" id="cd06357">
    <property type="entry name" value="PBP1_AmiC"/>
    <property type="match status" value="1"/>
</dbReference>
<dbReference type="EMBL" id="AUND01000005">
    <property type="protein sequence ID" value="KEO55042.1"/>
    <property type="molecule type" value="Genomic_DNA"/>
</dbReference>
<dbReference type="Gene3D" id="3.40.50.2300">
    <property type="match status" value="2"/>
</dbReference>
<comment type="caution">
    <text evidence="1">The sequence shown here is derived from an EMBL/GenBank/DDBJ whole genome shotgun (WGS) entry which is preliminary data.</text>
</comment>
<gene>
    <name evidence="1" type="ORF">TP2_16730</name>
</gene>
<dbReference type="InterPro" id="IPR039570">
    <property type="entry name" value="AmiC_PBP1"/>
</dbReference>
<dbReference type="AlphaFoldDB" id="A0A074K0A0"/>
<dbReference type="PANTHER" id="PTHR47628:SF1">
    <property type="entry name" value="ALIPHATIC AMIDASE EXPRESSION-REGULATING PROTEIN"/>
    <property type="match status" value="1"/>
</dbReference>
<evidence type="ECO:0000313" key="2">
    <source>
        <dbReference type="Proteomes" id="UP000027432"/>
    </source>
</evidence>
<sequence length="387" mass="42680">MAFDNEPVTIGLLFSQSGVTSVIERTQRQAAMLAVEEINNAGGINGRELLIEDSDPASDPLRFKSEAERLIDVGATTIFGCYMSSTRKAVLPVVEQRRALLFYPTLYEGFEFSGSCVYSGAAPNQNSRWLADYLTQTYGERFVFVGSNYVFPYESNRIMKDLLHHRGAQVVDEVYIPLRHNEDYIERAIARIKAAGPAVVFSTVVGEGSVRFYQAYDRAGFDRSKQPIASLTSGEPELLAVGKDASIGNVTAAPYFSVLDTEANRRFVSAYYRRFGPDQPISAGTEAAYFQVYLFAEAVRRCGATDRDSVLRTLPTFSFEAPQGPVQVEGDTHHTSLWPRVAVVGESGSFEIVREAQAPVRPDPYLIEYDGEFQMTSPQFGIGGGGN</sequence>
<dbReference type="PANTHER" id="PTHR47628">
    <property type="match status" value="1"/>
</dbReference>
<dbReference type="RefSeq" id="WP_051692195.1">
    <property type="nucleotide sequence ID" value="NZ_AUND01000005.1"/>
</dbReference>
<dbReference type="eggNOG" id="COG0683">
    <property type="taxonomic scope" value="Bacteria"/>
</dbReference>
<evidence type="ECO:0000313" key="1">
    <source>
        <dbReference type="EMBL" id="KEO55042.1"/>
    </source>
</evidence>
<dbReference type="Proteomes" id="UP000027432">
    <property type="component" value="Unassembled WGS sequence"/>
</dbReference>
<proteinExistence type="predicted"/>
<dbReference type="SUPFAM" id="SSF53822">
    <property type="entry name" value="Periplasmic binding protein-like I"/>
    <property type="match status" value="1"/>
</dbReference>
<dbReference type="OrthoDB" id="9802022at2"/>
<dbReference type="STRING" id="1353537.TP2_16730"/>
<organism evidence="1 2">
    <name type="scientific">Thioclava pacifica DSM 10166</name>
    <dbReference type="NCBI Taxonomy" id="1353537"/>
    <lineage>
        <taxon>Bacteria</taxon>
        <taxon>Pseudomonadati</taxon>
        <taxon>Pseudomonadota</taxon>
        <taxon>Alphaproteobacteria</taxon>
        <taxon>Rhodobacterales</taxon>
        <taxon>Paracoccaceae</taxon>
        <taxon>Thioclava</taxon>
    </lineage>
</organism>
<accession>A0A074K0A0</accession>